<feature type="transmembrane region" description="Helical" evidence="6">
    <location>
        <begin position="189"/>
        <end position="207"/>
    </location>
</feature>
<accession>A0A2N2EAT1</accession>
<evidence type="ECO:0000256" key="5">
    <source>
        <dbReference type="ARBA" id="ARBA00023136"/>
    </source>
</evidence>
<keyword evidence="3 6" id="KW-0812">Transmembrane</keyword>
<evidence type="ECO:0008006" key="9">
    <source>
        <dbReference type="Google" id="ProtNLM"/>
    </source>
</evidence>
<protein>
    <recommendedName>
        <fullName evidence="9">Polysaccharide biosynthesis protein C-terminal domain-containing protein</fullName>
    </recommendedName>
</protein>
<evidence type="ECO:0000256" key="4">
    <source>
        <dbReference type="ARBA" id="ARBA00022989"/>
    </source>
</evidence>
<evidence type="ECO:0000313" key="7">
    <source>
        <dbReference type="EMBL" id="PKM91837.1"/>
    </source>
</evidence>
<dbReference type="AlphaFoldDB" id="A0A2N2EAT1"/>
<dbReference type="InterPro" id="IPR050833">
    <property type="entry name" value="Poly_Biosynth_Transport"/>
</dbReference>
<comment type="subcellular location">
    <subcellularLocation>
        <location evidence="1">Cell membrane</location>
        <topology evidence="1">Multi-pass membrane protein</topology>
    </subcellularLocation>
</comment>
<feature type="transmembrane region" description="Helical" evidence="6">
    <location>
        <begin position="163"/>
        <end position="183"/>
    </location>
</feature>
<dbReference type="InterPro" id="IPR002797">
    <property type="entry name" value="Polysacc_synth"/>
</dbReference>
<dbReference type="EMBL" id="PHAI01000001">
    <property type="protein sequence ID" value="PKM91837.1"/>
    <property type="molecule type" value="Genomic_DNA"/>
</dbReference>
<evidence type="ECO:0000256" key="3">
    <source>
        <dbReference type="ARBA" id="ARBA00022692"/>
    </source>
</evidence>
<dbReference type="Proteomes" id="UP000233517">
    <property type="component" value="Unassembled WGS sequence"/>
</dbReference>
<keyword evidence="4 6" id="KW-1133">Transmembrane helix</keyword>
<dbReference type="PANTHER" id="PTHR30250:SF11">
    <property type="entry name" value="O-ANTIGEN TRANSPORTER-RELATED"/>
    <property type="match status" value="1"/>
</dbReference>
<feature type="transmembrane region" description="Helical" evidence="6">
    <location>
        <begin position="131"/>
        <end position="151"/>
    </location>
</feature>
<name>A0A2N2EAT1_9BACT</name>
<gene>
    <name evidence="7" type="ORF">CVU82_01360</name>
</gene>
<keyword evidence="5 6" id="KW-0472">Membrane</keyword>
<feature type="transmembrane region" description="Helical" evidence="6">
    <location>
        <begin position="108"/>
        <end position="125"/>
    </location>
</feature>
<evidence type="ECO:0000256" key="1">
    <source>
        <dbReference type="ARBA" id="ARBA00004651"/>
    </source>
</evidence>
<dbReference type="Pfam" id="PF01943">
    <property type="entry name" value="Polysacc_synt"/>
    <property type="match status" value="1"/>
</dbReference>
<evidence type="ECO:0000313" key="8">
    <source>
        <dbReference type="Proteomes" id="UP000233517"/>
    </source>
</evidence>
<feature type="transmembrane region" description="Helical" evidence="6">
    <location>
        <begin position="380"/>
        <end position="405"/>
    </location>
</feature>
<feature type="transmembrane region" description="Helical" evidence="6">
    <location>
        <begin position="303"/>
        <end position="325"/>
    </location>
</feature>
<feature type="transmembrane region" description="Helical" evidence="6">
    <location>
        <begin position="31"/>
        <end position="54"/>
    </location>
</feature>
<sequence>MIEKIKIAIYKLLKKSEKWTKTDMVYLAEGGFWLTLGQGVSSVSAFLLAIAFANLLPKETYGTYKYIMSIVSLLAIPTLTGMNTAIIQAVARGYEGSLISALKTKIKWGLLGGLLGLSLALYYYLQNNDTLAIAFLIVSVFIPFMDSILIYESYLNGKKNFKTLGRYTVFIRIISAITMVVTIFFTKNIYLIVSSYLLSNTLLRLILLKITLSKNKLNEKKDPNTISYGKHLSLMSILNIFSIYLDKLLIFHYLGASELAIYSIAIAPVEQMKGLIKNINALALPKFSATSTENLKTNLKPKILKMTLILAIMSFCYILIAPFAYRVFFPQYLESIFYSQLFSLSLVLIGPIMLLISAFQAKEKKMTLYQYNIIKPIIRIILLFVLINYFGITGIIFAILLSYVFELIFLSNKKISK</sequence>
<dbReference type="PANTHER" id="PTHR30250">
    <property type="entry name" value="PST FAMILY PREDICTED COLANIC ACID TRANSPORTER"/>
    <property type="match status" value="1"/>
</dbReference>
<feature type="transmembrane region" description="Helical" evidence="6">
    <location>
        <begin position="337"/>
        <end position="359"/>
    </location>
</feature>
<dbReference type="GO" id="GO:0005886">
    <property type="term" value="C:plasma membrane"/>
    <property type="evidence" value="ECO:0007669"/>
    <property type="project" value="UniProtKB-SubCell"/>
</dbReference>
<proteinExistence type="predicted"/>
<evidence type="ECO:0000256" key="6">
    <source>
        <dbReference type="SAM" id="Phobius"/>
    </source>
</evidence>
<reference evidence="7 8" key="1">
    <citation type="journal article" date="2017" name="ISME J.">
        <title>Potential for microbial H2 and metal transformations associated with novel bacteria and archaea in deep terrestrial subsurface sediments.</title>
        <authorList>
            <person name="Hernsdorf A.W."/>
            <person name="Amano Y."/>
            <person name="Miyakawa K."/>
            <person name="Ise K."/>
            <person name="Suzuki Y."/>
            <person name="Anantharaman K."/>
            <person name="Probst A."/>
            <person name="Burstein D."/>
            <person name="Thomas B.C."/>
            <person name="Banfield J.F."/>
        </authorList>
    </citation>
    <scope>NUCLEOTIDE SEQUENCE [LARGE SCALE GENOMIC DNA]</scope>
    <source>
        <strain evidence="7">HGW-Falkowbacteria-1</strain>
    </source>
</reference>
<comment type="caution">
    <text evidence="7">The sequence shown here is derived from an EMBL/GenBank/DDBJ whole genome shotgun (WGS) entry which is preliminary data.</text>
</comment>
<feature type="transmembrane region" description="Helical" evidence="6">
    <location>
        <begin position="66"/>
        <end position="87"/>
    </location>
</feature>
<keyword evidence="2" id="KW-1003">Cell membrane</keyword>
<evidence type="ECO:0000256" key="2">
    <source>
        <dbReference type="ARBA" id="ARBA00022475"/>
    </source>
</evidence>
<organism evidence="7 8">
    <name type="scientific">Candidatus Falkowbacteria bacterium HGW-Falkowbacteria-1</name>
    <dbReference type="NCBI Taxonomy" id="2013768"/>
    <lineage>
        <taxon>Bacteria</taxon>
        <taxon>Candidatus Falkowiibacteriota</taxon>
    </lineage>
</organism>